<evidence type="ECO:0000256" key="1">
    <source>
        <dbReference type="SAM" id="MobiDB-lite"/>
    </source>
</evidence>
<dbReference type="Proteomes" id="UP001059596">
    <property type="component" value="Unassembled WGS sequence"/>
</dbReference>
<dbReference type="AlphaFoldDB" id="A0A9P9YM85"/>
<accession>A0A9P9YM85</accession>
<dbReference type="EMBL" id="JAMKOV010000006">
    <property type="protein sequence ID" value="KAI8039328.1"/>
    <property type="molecule type" value="Genomic_DNA"/>
</dbReference>
<feature type="transmembrane region" description="Helical" evidence="2">
    <location>
        <begin position="237"/>
        <end position="259"/>
    </location>
</feature>
<keyword evidence="2" id="KW-1133">Transmembrane helix</keyword>
<dbReference type="Pfam" id="PF16972">
    <property type="entry name" value="TipE"/>
    <property type="match status" value="2"/>
</dbReference>
<gene>
    <name evidence="3" type="ORF">M5D96_008051</name>
</gene>
<dbReference type="PANTHER" id="PTHR12335">
    <property type="entry name" value="TIPE PROTEIN TEMPERATURE-INDUCED PARALYTIC E"/>
    <property type="match status" value="1"/>
</dbReference>
<dbReference type="GO" id="GO:0017080">
    <property type="term" value="F:sodium channel regulator activity"/>
    <property type="evidence" value="ECO:0007669"/>
    <property type="project" value="TreeGrafter"/>
</dbReference>
<evidence type="ECO:0008006" key="5">
    <source>
        <dbReference type="Google" id="ProtNLM"/>
    </source>
</evidence>
<evidence type="ECO:0000313" key="4">
    <source>
        <dbReference type="Proteomes" id="UP001059596"/>
    </source>
</evidence>
<feature type="transmembrane region" description="Helical" evidence="2">
    <location>
        <begin position="88"/>
        <end position="113"/>
    </location>
</feature>
<keyword evidence="2" id="KW-0812">Transmembrane</keyword>
<reference evidence="3" key="1">
    <citation type="journal article" date="2023" name="Genome Biol. Evol.">
        <title>Long-read-based Genome Assembly of Drosophila gunungcola Reveals Fewer Chemosensory Genes in Flower-breeding Species.</title>
        <authorList>
            <person name="Negi A."/>
            <person name="Liao B.Y."/>
            <person name="Yeh S.D."/>
        </authorList>
    </citation>
    <scope>NUCLEOTIDE SEQUENCE</scope>
    <source>
        <strain evidence="3">Sukarami</strain>
    </source>
</reference>
<organism evidence="3 4">
    <name type="scientific">Drosophila gunungcola</name>
    <name type="common">fruit fly</name>
    <dbReference type="NCBI Taxonomy" id="103775"/>
    <lineage>
        <taxon>Eukaryota</taxon>
        <taxon>Metazoa</taxon>
        <taxon>Ecdysozoa</taxon>
        <taxon>Arthropoda</taxon>
        <taxon>Hexapoda</taxon>
        <taxon>Insecta</taxon>
        <taxon>Pterygota</taxon>
        <taxon>Neoptera</taxon>
        <taxon>Endopterygota</taxon>
        <taxon>Diptera</taxon>
        <taxon>Brachycera</taxon>
        <taxon>Muscomorpha</taxon>
        <taxon>Ephydroidea</taxon>
        <taxon>Drosophilidae</taxon>
        <taxon>Drosophila</taxon>
        <taxon>Sophophora</taxon>
    </lineage>
</organism>
<dbReference type="PANTHER" id="PTHR12335:SF3">
    <property type="entry name" value="IP11896P"/>
    <property type="match status" value="1"/>
</dbReference>
<protein>
    <recommendedName>
        <fullName evidence="5">Protein tipE</fullName>
    </recommendedName>
</protein>
<dbReference type="GO" id="GO:0005886">
    <property type="term" value="C:plasma membrane"/>
    <property type="evidence" value="ECO:0007669"/>
    <property type="project" value="TreeGrafter"/>
</dbReference>
<name>A0A9P9YM85_9MUSC</name>
<feature type="compositionally biased region" description="Polar residues" evidence="1">
    <location>
        <begin position="748"/>
        <end position="759"/>
    </location>
</feature>
<dbReference type="GO" id="GO:0002028">
    <property type="term" value="P:regulation of sodium ion transport"/>
    <property type="evidence" value="ECO:0007669"/>
    <property type="project" value="TreeGrafter"/>
</dbReference>
<comment type="caution">
    <text evidence="3">The sequence shown here is derived from an EMBL/GenBank/DDBJ whole genome shotgun (WGS) entry which is preliminary data.</text>
</comment>
<keyword evidence="4" id="KW-1185">Reference proteome</keyword>
<feature type="transmembrane region" description="Helical" evidence="2">
    <location>
        <begin position="643"/>
        <end position="665"/>
    </location>
</feature>
<keyword evidence="2" id="KW-0472">Membrane</keyword>
<evidence type="ECO:0000313" key="3">
    <source>
        <dbReference type="EMBL" id="KAI8039328.1"/>
    </source>
</evidence>
<proteinExistence type="predicted"/>
<evidence type="ECO:0000256" key="2">
    <source>
        <dbReference type="SAM" id="Phobius"/>
    </source>
</evidence>
<feature type="region of interest" description="Disordered" evidence="1">
    <location>
        <begin position="740"/>
        <end position="772"/>
    </location>
</feature>
<dbReference type="InterPro" id="IPR031578">
    <property type="entry name" value="TipE"/>
</dbReference>
<feature type="compositionally biased region" description="Basic and acidic residues" evidence="1">
    <location>
        <begin position="761"/>
        <end position="772"/>
    </location>
</feature>
<sequence>MKKSSTLTTTTSMPASPTLSAQTLSASKISLNSSRCGSAGSVSGCGSASGSVRSACQSPVRPGSGCVDAIKAKREEIEMDTLLEKAKFYTSVCLGTTAILSVFTFLFLIPFVVDPAISTIIADYDPVPVTCIVIDHIYAEGIKNCSWSSCREGCTSSLTKCHQLFVNYTRIPYSDWERNPRDLDTVNWDVSYTKFLINSEGCGYPPTTNCSVFARQYGAYPEVVIGRYSWENNLYHLILSLIIPNVLFAISIGVLSYWYCPCCEKACNKSSRVYAEKFPTKEEKMARRKDKPRVIPEQDTRICRAICLCQLTMVLSCVSIVYLSVAIYSPSLKAFKSGFEHDPVMCQTVDRQMPNNCPWASCGEWCLTKTSGFCPQIHSIVRRNGTDIQLNNCTRVTNTSCAMIDLSRLNKFNCNNGTACNNIRGVFNCSNGHCKNMSEFFLCHHKADGHTINSQKDNTKLNGFFECHGEDNLITADCENAVAFNQARGSEHGVRIEPFEFWKEDDGNLLTNCATVTRESDNRITATDCLNGTLLEHDTLPAPFMNFTQFWAIYDNSTRSVDPEQRYLPNQANLTIYSWKKLFINLEGCVNTLKGECKDFVARYGNDGDNNTAQSRYQCYYNKDSNVEFVVARYDLDKVYRELLVSLIVPIVLFVVSSISLCIITKSVKVGDDAKMRCVCAGDESDNDEVFGPGLATKQQDQMYDTDDDVVDLEHQAIGGQELSDHGLPLDNQEMIGSTKSLIPLSPTGDSGTSEPNFDQDQEKATTCDVPEKPLVIL</sequence>